<organism evidence="8 9">
    <name type="scientific">Saccharothrix variisporea</name>
    <dbReference type="NCBI Taxonomy" id="543527"/>
    <lineage>
        <taxon>Bacteria</taxon>
        <taxon>Bacillati</taxon>
        <taxon>Actinomycetota</taxon>
        <taxon>Actinomycetes</taxon>
        <taxon>Pseudonocardiales</taxon>
        <taxon>Pseudonocardiaceae</taxon>
        <taxon>Saccharothrix</taxon>
    </lineage>
</organism>
<gene>
    <name evidence="8" type="ORF">DFJ66_1239</name>
</gene>
<sequence>MTTGSRKREVPTVPGRLPLVGHTPAMLRQRLAFTAKLRSHGDVVRVWLGPLPVYFATTPELAHQVLSGQTGTFAKGLLVDKLRRAFGNGLVSTDGEFHRRQRRMIQPALQRPALERHAEVMSASAADLVDSWRPGQVLRFDRAMQDFTIGVVGRTLFSTDFDARVSAEIRRHTPTVIRLGVVRALAPGWLAAPVNRRFDDAVARVHRVVDDVVAGRRADRDDLLSTLVSARDEHGLPMNARQVRDEVVTLLVAGSETTGVALSWLFHELAENPDVADRLHDEVDEVVGRRPATPADVPDLPYTRRVISEVLRKYTLWIMMRRASADVTLGDVDLPAGTDVAFSPHALHHDPLSHAAPDRFDPDRWLPERAALVPRGAYVPFAGGLHHCPGHLYAQYEITIAAATIAARWRLVPVPGLPVRPKVIGLMYPNRLPMTVIPRSRLSR</sequence>
<reference evidence="8 9" key="1">
    <citation type="submission" date="2018-10" db="EMBL/GenBank/DDBJ databases">
        <title>Sequencing the genomes of 1000 actinobacteria strains.</title>
        <authorList>
            <person name="Klenk H.-P."/>
        </authorList>
    </citation>
    <scope>NUCLEOTIDE SEQUENCE [LARGE SCALE GENOMIC DNA]</scope>
    <source>
        <strain evidence="8 9">DSM 43911</strain>
    </source>
</reference>
<dbReference type="GO" id="GO:0005506">
    <property type="term" value="F:iron ion binding"/>
    <property type="evidence" value="ECO:0007669"/>
    <property type="project" value="InterPro"/>
</dbReference>
<keyword evidence="2 7" id="KW-0349">Heme</keyword>
<evidence type="ECO:0000256" key="5">
    <source>
        <dbReference type="ARBA" id="ARBA00023004"/>
    </source>
</evidence>
<keyword evidence="4" id="KW-0560">Oxidoreductase</keyword>
<dbReference type="GO" id="GO:0020037">
    <property type="term" value="F:heme binding"/>
    <property type="evidence" value="ECO:0007669"/>
    <property type="project" value="InterPro"/>
</dbReference>
<dbReference type="GO" id="GO:0016705">
    <property type="term" value="F:oxidoreductase activity, acting on paired donors, with incorporation or reduction of molecular oxygen"/>
    <property type="evidence" value="ECO:0007669"/>
    <property type="project" value="InterPro"/>
</dbReference>
<dbReference type="PRINTS" id="PR00463">
    <property type="entry name" value="EP450I"/>
</dbReference>
<dbReference type="Proteomes" id="UP000272729">
    <property type="component" value="Unassembled WGS sequence"/>
</dbReference>
<accession>A0A495X940</accession>
<evidence type="ECO:0000256" key="2">
    <source>
        <dbReference type="ARBA" id="ARBA00022617"/>
    </source>
</evidence>
<feature type="binding site" description="axial binding residue" evidence="7">
    <location>
        <position position="388"/>
    </location>
    <ligand>
        <name>heme</name>
        <dbReference type="ChEBI" id="CHEBI:30413"/>
    </ligand>
    <ligandPart>
        <name>Fe</name>
        <dbReference type="ChEBI" id="CHEBI:18248"/>
    </ligandPart>
</feature>
<name>A0A495X940_9PSEU</name>
<dbReference type="InterPro" id="IPR050196">
    <property type="entry name" value="Cytochrome_P450_Monoox"/>
</dbReference>
<comment type="caution">
    <text evidence="8">The sequence shown here is derived from an EMBL/GenBank/DDBJ whole genome shotgun (WGS) entry which is preliminary data.</text>
</comment>
<dbReference type="OrthoDB" id="5290182at2"/>
<evidence type="ECO:0000256" key="4">
    <source>
        <dbReference type="ARBA" id="ARBA00023002"/>
    </source>
</evidence>
<protein>
    <submittedName>
        <fullName evidence="8">Cytochrome P450</fullName>
    </submittedName>
</protein>
<keyword evidence="9" id="KW-1185">Reference proteome</keyword>
<dbReference type="Pfam" id="PF00067">
    <property type="entry name" value="p450"/>
    <property type="match status" value="1"/>
</dbReference>
<keyword evidence="3 7" id="KW-0479">Metal-binding</keyword>
<dbReference type="InterPro" id="IPR002401">
    <property type="entry name" value="Cyt_P450_E_grp-I"/>
</dbReference>
<dbReference type="RefSeq" id="WP_121218783.1">
    <property type="nucleotide sequence ID" value="NZ_JBIUBA010000089.1"/>
</dbReference>
<dbReference type="EMBL" id="RBXR01000001">
    <property type="protein sequence ID" value="RKT68058.1"/>
    <property type="molecule type" value="Genomic_DNA"/>
</dbReference>
<dbReference type="InterPro" id="IPR036396">
    <property type="entry name" value="Cyt_P450_sf"/>
</dbReference>
<proteinExistence type="inferred from homology"/>
<comment type="similarity">
    <text evidence="1">Belongs to the cytochrome P450 family.</text>
</comment>
<dbReference type="PANTHER" id="PTHR24291">
    <property type="entry name" value="CYTOCHROME P450 FAMILY 4"/>
    <property type="match status" value="1"/>
</dbReference>
<evidence type="ECO:0000256" key="3">
    <source>
        <dbReference type="ARBA" id="ARBA00022723"/>
    </source>
</evidence>
<evidence type="ECO:0000256" key="7">
    <source>
        <dbReference type="PIRSR" id="PIRSR602401-1"/>
    </source>
</evidence>
<dbReference type="GO" id="GO:0004497">
    <property type="term" value="F:monooxygenase activity"/>
    <property type="evidence" value="ECO:0007669"/>
    <property type="project" value="UniProtKB-KW"/>
</dbReference>
<evidence type="ECO:0000256" key="6">
    <source>
        <dbReference type="ARBA" id="ARBA00023033"/>
    </source>
</evidence>
<dbReference type="AlphaFoldDB" id="A0A495X940"/>
<dbReference type="InterPro" id="IPR001128">
    <property type="entry name" value="Cyt_P450"/>
</dbReference>
<keyword evidence="5 7" id="KW-0408">Iron</keyword>
<dbReference type="SUPFAM" id="SSF48264">
    <property type="entry name" value="Cytochrome P450"/>
    <property type="match status" value="1"/>
</dbReference>
<evidence type="ECO:0000313" key="8">
    <source>
        <dbReference type="EMBL" id="RKT68058.1"/>
    </source>
</evidence>
<dbReference type="CDD" id="cd11049">
    <property type="entry name" value="CYP170A1-like"/>
    <property type="match status" value="1"/>
</dbReference>
<dbReference type="Gene3D" id="1.10.630.10">
    <property type="entry name" value="Cytochrome P450"/>
    <property type="match status" value="1"/>
</dbReference>
<dbReference type="PRINTS" id="PR00385">
    <property type="entry name" value="P450"/>
</dbReference>
<evidence type="ECO:0000256" key="1">
    <source>
        <dbReference type="ARBA" id="ARBA00010617"/>
    </source>
</evidence>
<dbReference type="PANTHER" id="PTHR24291:SF50">
    <property type="entry name" value="BIFUNCTIONAL ALBAFLAVENONE MONOOXYGENASE_TERPENE SYNTHASE"/>
    <property type="match status" value="1"/>
</dbReference>
<keyword evidence="6" id="KW-0503">Monooxygenase</keyword>
<comment type="cofactor">
    <cofactor evidence="7">
        <name>heme</name>
        <dbReference type="ChEBI" id="CHEBI:30413"/>
    </cofactor>
</comment>
<evidence type="ECO:0000313" key="9">
    <source>
        <dbReference type="Proteomes" id="UP000272729"/>
    </source>
</evidence>